<dbReference type="InterPro" id="IPR038103">
    <property type="entry name" value="CDC73_C_sf"/>
</dbReference>
<evidence type="ECO:0000256" key="4">
    <source>
        <dbReference type="ARBA" id="ARBA00023242"/>
    </source>
</evidence>
<dbReference type="STRING" id="683960.A0A1E3P333"/>
<keyword evidence="3" id="KW-0804">Transcription</keyword>
<dbReference type="GO" id="GO:0000791">
    <property type="term" value="C:euchromatin"/>
    <property type="evidence" value="ECO:0007669"/>
    <property type="project" value="EnsemblFungi"/>
</dbReference>
<dbReference type="PANTHER" id="PTHR12466">
    <property type="entry name" value="CDC73 DOMAIN PROTEIN"/>
    <property type="match status" value="1"/>
</dbReference>
<feature type="non-terminal residue" evidence="7">
    <location>
        <position position="1"/>
    </location>
</feature>
<comment type="subcellular location">
    <subcellularLocation>
        <location evidence="1">Nucleus</location>
    </subcellularLocation>
</comment>
<evidence type="ECO:0000313" key="8">
    <source>
        <dbReference type="Proteomes" id="UP000094112"/>
    </source>
</evidence>
<dbReference type="AlphaFoldDB" id="A0A1E3P333"/>
<dbReference type="InterPro" id="IPR007852">
    <property type="entry name" value="Cdc73/Parafibromin"/>
</dbReference>
<dbReference type="InterPro" id="IPR031336">
    <property type="entry name" value="CDC73_C"/>
</dbReference>
<feature type="compositionally biased region" description="Polar residues" evidence="5">
    <location>
        <begin position="167"/>
        <end position="178"/>
    </location>
</feature>
<dbReference type="GO" id="GO:0006368">
    <property type="term" value="P:transcription elongation by RNA polymerase II"/>
    <property type="evidence" value="ECO:0007669"/>
    <property type="project" value="EnsemblFungi"/>
</dbReference>
<keyword evidence="4" id="KW-0539">Nucleus</keyword>
<dbReference type="GeneID" id="30197764"/>
<protein>
    <recommendedName>
        <fullName evidence="6">Cell division control protein 73 C-terminal domain-containing protein</fullName>
    </recommendedName>
</protein>
<reference evidence="7 8" key="1">
    <citation type="journal article" date="2016" name="Proc. Natl. Acad. Sci. U.S.A.">
        <title>Comparative genomics of biotechnologically important yeasts.</title>
        <authorList>
            <person name="Riley R."/>
            <person name="Haridas S."/>
            <person name="Wolfe K.H."/>
            <person name="Lopes M.R."/>
            <person name="Hittinger C.T."/>
            <person name="Goeker M."/>
            <person name="Salamov A.A."/>
            <person name="Wisecaver J.H."/>
            <person name="Long T.M."/>
            <person name="Calvey C.H."/>
            <person name="Aerts A.L."/>
            <person name="Barry K.W."/>
            <person name="Choi C."/>
            <person name="Clum A."/>
            <person name="Coughlan A.Y."/>
            <person name="Deshpande S."/>
            <person name="Douglass A.P."/>
            <person name="Hanson S.J."/>
            <person name="Klenk H.-P."/>
            <person name="LaButti K.M."/>
            <person name="Lapidus A."/>
            <person name="Lindquist E.A."/>
            <person name="Lipzen A.M."/>
            <person name="Meier-Kolthoff J.P."/>
            <person name="Ohm R.A."/>
            <person name="Otillar R.P."/>
            <person name="Pangilinan J.L."/>
            <person name="Peng Y."/>
            <person name="Rokas A."/>
            <person name="Rosa C.A."/>
            <person name="Scheuner C."/>
            <person name="Sibirny A.A."/>
            <person name="Slot J.C."/>
            <person name="Stielow J.B."/>
            <person name="Sun H."/>
            <person name="Kurtzman C.P."/>
            <person name="Blackwell M."/>
            <person name="Grigoriev I.V."/>
            <person name="Jeffries T.W."/>
        </authorList>
    </citation>
    <scope>NUCLEOTIDE SEQUENCE [LARGE SCALE GENOMIC DNA]</scope>
    <source>
        <strain evidence="8">ATCC 58044 / CBS 1984 / NCYC 433 / NRRL Y-366-8</strain>
    </source>
</reference>
<feature type="region of interest" description="Disordered" evidence="5">
    <location>
        <begin position="93"/>
        <end position="113"/>
    </location>
</feature>
<dbReference type="GO" id="GO:1990269">
    <property type="term" value="F:RNA polymerase II C-terminal domain phosphoserine binding"/>
    <property type="evidence" value="ECO:0007669"/>
    <property type="project" value="EnsemblFungi"/>
</dbReference>
<dbReference type="OrthoDB" id="2186602at2759"/>
<evidence type="ECO:0000256" key="1">
    <source>
        <dbReference type="ARBA" id="ARBA00004123"/>
    </source>
</evidence>
<comment type="similarity">
    <text evidence="2">Belongs to the CDC73 family.</text>
</comment>
<dbReference type="GO" id="GO:0006362">
    <property type="term" value="P:transcription elongation by RNA polymerase I"/>
    <property type="evidence" value="ECO:0007669"/>
    <property type="project" value="EnsemblFungi"/>
</dbReference>
<feature type="compositionally biased region" description="Basic and acidic residues" evidence="5">
    <location>
        <begin position="94"/>
        <end position="112"/>
    </location>
</feature>
<evidence type="ECO:0000256" key="2">
    <source>
        <dbReference type="ARBA" id="ARBA00010427"/>
    </source>
</evidence>
<dbReference type="PANTHER" id="PTHR12466:SF8">
    <property type="entry name" value="PARAFIBROMIN"/>
    <property type="match status" value="1"/>
</dbReference>
<evidence type="ECO:0000259" key="6">
    <source>
        <dbReference type="Pfam" id="PF05179"/>
    </source>
</evidence>
<gene>
    <name evidence="7" type="ORF">WICANDRAFT_12044</name>
</gene>
<dbReference type="GO" id="GO:0031124">
    <property type="term" value="P:mRNA 3'-end processing"/>
    <property type="evidence" value="ECO:0007669"/>
    <property type="project" value="EnsemblFungi"/>
</dbReference>
<dbReference type="GO" id="GO:0045910">
    <property type="term" value="P:negative regulation of DNA recombination"/>
    <property type="evidence" value="ECO:0007669"/>
    <property type="project" value="EnsemblFungi"/>
</dbReference>
<dbReference type="EMBL" id="KV454210">
    <property type="protein sequence ID" value="ODQ59660.1"/>
    <property type="molecule type" value="Genomic_DNA"/>
</dbReference>
<dbReference type="Pfam" id="PF05179">
    <property type="entry name" value="CDC73_C"/>
    <property type="match status" value="1"/>
</dbReference>
<evidence type="ECO:0000256" key="5">
    <source>
        <dbReference type="SAM" id="MobiDB-lite"/>
    </source>
</evidence>
<dbReference type="Gene3D" id="3.40.50.11990">
    <property type="entry name" value="RNA polymerase II accessory factor, Cdc73 C-terminal domain"/>
    <property type="match status" value="1"/>
</dbReference>
<feature type="non-terminal residue" evidence="7">
    <location>
        <position position="349"/>
    </location>
</feature>
<keyword evidence="8" id="KW-1185">Reference proteome</keyword>
<organism evidence="7 8">
    <name type="scientific">Wickerhamomyces anomalus (strain ATCC 58044 / CBS 1984 / NCYC 433 / NRRL Y-366-8)</name>
    <name type="common">Yeast</name>
    <name type="synonym">Hansenula anomala</name>
    <dbReference type="NCBI Taxonomy" id="683960"/>
    <lineage>
        <taxon>Eukaryota</taxon>
        <taxon>Fungi</taxon>
        <taxon>Dikarya</taxon>
        <taxon>Ascomycota</taxon>
        <taxon>Saccharomycotina</taxon>
        <taxon>Saccharomycetes</taxon>
        <taxon>Phaffomycetales</taxon>
        <taxon>Wickerhamomycetaceae</taxon>
        <taxon>Wickerhamomyces</taxon>
    </lineage>
</organism>
<evidence type="ECO:0000256" key="3">
    <source>
        <dbReference type="ARBA" id="ARBA00023163"/>
    </source>
</evidence>
<dbReference type="GO" id="GO:0090262">
    <property type="term" value="P:regulation of transcription-coupled nucleotide-excision repair"/>
    <property type="evidence" value="ECO:0007669"/>
    <property type="project" value="EnsemblFungi"/>
</dbReference>
<evidence type="ECO:0000313" key="7">
    <source>
        <dbReference type="EMBL" id="ODQ59660.1"/>
    </source>
</evidence>
<dbReference type="GO" id="GO:0032968">
    <property type="term" value="P:positive regulation of transcription elongation by RNA polymerase II"/>
    <property type="evidence" value="ECO:0007669"/>
    <property type="project" value="EnsemblFungi"/>
</dbReference>
<proteinExistence type="inferred from homology"/>
<dbReference type="GO" id="GO:2001209">
    <property type="term" value="P:positive regulation of transcription elongation by RNA polymerase I"/>
    <property type="evidence" value="ECO:0007669"/>
    <property type="project" value="EnsemblFungi"/>
</dbReference>
<feature type="domain" description="Cell division control protein 73 C-terminal" evidence="6">
    <location>
        <begin position="186"/>
        <end position="342"/>
    </location>
</feature>
<dbReference type="RefSeq" id="XP_019038867.1">
    <property type="nucleotide sequence ID" value="XM_019180518.1"/>
</dbReference>
<dbReference type="Proteomes" id="UP000094112">
    <property type="component" value="Unassembled WGS sequence"/>
</dbReference>
<sequence length="349" mass="39630">KGENADSPVTEDINEATHLKLQNGTILDLNQDTIFEIETKPISLKVAAYCWFNQDLSAAEFLADSQSKNVQTLTFLQRTDLITWLKGDSDESEFISKKSEAEEEGKPAGDDKMEVDDPFLEQILNNERHLIDHNTALRGFKAVDFSNVGRECEIKIVKVLKRKGGSTAPSSKSSTNTAGPPEKKRRQNPIILISPAASALISIANIKPFFDESTFLDPNSADPKVQELLNYGGDIRNVSHTFPRIGKQTFLIVNNTDKFTKAEYWDRVVAIFTTGQQWQFKSYKWSDPQQLFQKIKGYFFHYNGDIIPSQVNDWNVEKIGLDKSKRFKDAQVLNHFWDSLEKSMIARGW</sequence>
<name>A0A1E3P333_WICAA</name>
<dbReference type="GO" id="GO:0003682">
    <property type="term" value="F:chromatin binding"/>
    <property type="evidence" value="ECO:0007669"/>
    <property type="project" value="EnsemblFungi"/>
</dbReference>
<feature type="region of interest" description="Disordered" evidence="5">
    <location>
        <begin position="164"/>
        <end position="188"/>
    </location>
</feature>
<dbReference type="GO" id="GO:0016593">
    <property type="term" value="C:Cdc73/Paf1 complex"/>
    <property type="evidence" value="ECO:0007669"/>
    <property type="project" value="EnsemblFungi"/>
</dbReference>
<accession>A0A1E3P333</accession>